<reference evidence="20 21" key="1">
    <citation type="submission" date="2014-07" db="EMBL/GenBank/DDBJ databases">
        <title>Unique and conserved regions in Vibrio harveyi and related species in comparison with the shrimp pathogen Vibrio harveyi CAIM 1792.</title>
        <authorList>
            <person name="Espinoza-Valles I."/>
            <person name="Vora G."/>
            <person name="Leekitcharoenphon P."/>
            <person name="Ussery D."/>
            <person name="Hoj L."/>
            <person name="Gomez-Gil B."/>
        </authorList>
    </citation>
    <scope>NUCLEOTIDE SEQUENCE [LARGE SCALE GENOMIC DNA]</scope>
    <source>
        <strain evidence="21">CAIM 1854 / LMG 25443</strain>
    </source>
</reference>
<keyword evidence="13" id="KW-0902">Two-component regulatory system</keyword>
<feature type="transmembrane region" description="Helical" evidence="17">
    <location>
        <begin position="298"/>
        <end position="319"/>
    </location>
</feature>
<dbReference type="Proteomes" id="UP000031586">
    <property type="component" value="Unassembled WGS sequence"/>
</dbReference>
<dbReference type="PRINTS" id="PR00344">
    <property type="entry name" value="BCTRLSENSOR"/>
</dbReference>
<keyword evidence="10" id="KW-0378">Hydrolase</keyword>
<evidence type="ECO:0000256" key="3">
    <source>
        <dbReference type="ARBA" id="ARBA00012438"/>
    </source>
</evidence>
<protein>
    <recommendedName>
        <fullName evidence="3">histidine kinase</fullName>
        <ecNumber evidence="3">2.7.13.3</ecNumber>
    </recommendedName>
</protein>
<dbReference type="SUPFAM" id="SSF47384">
    <property type="entry name" value="Homodimeric domain of signal transducing histidine kinase"/>
    <property type="match status" value="1"/>
</dbReference>
<dbReference type="RefSeq" id="WP_027726805.1">
    <property type="nucleotide sequence ID" value="NZ_BAOH01000117.1"/>
</dbReference>
<evidence type="ECO:0000256" key="9">
    <source>
        <dbReference type="ARBA" id="ARBA00022777"/>
    </source>
</evidence>
<dbReference type="SUPFAM" id="SSF55874">
    <property type="entry name" value="ATPase domain of HSP90 chaperone/DNA topoisomerase II/histidine kinase"/>
    <property type="match status" value="1"/>
</dbReference>
<dbReference type="InterPro" id="IPR036890">
    <property type="entry name" value="HATPase_C_sf"/>
</dbReference>
<dbReference type="InterPro" id="IPR005467">
    <property type="entry name" value="His_kinase_dom"/>
</dbReference>
<evidence type="ECO:0000256" key="2">
    <source>
        <dbReference type="ARBA" id="ARBA00004651"/>
    </source>
</evidence>
<dbReference type="GO" id="GO:0005524">
    <property type="term" value="F:ATP binding"/>
    <property type="evidence" value="ECO:0007669"/>
    <property type="project" value="UniProtKB-KW"/>
</dbReference>
<dbReference type="FunFam" id="3.30.565.10:FF:000010">
    <property type="entry name" value="Sensor histidine kinase RcsC"/>
    <property type="match status" value="1"/>
</dbReference>
<evidence type="ECO:0000259" key="18">
    <source>
        <dbReference type="PROSITE" id="PS50109"/>
    </source>
</evidence>
<comment type="subcellular location">
    <subcellularLocation>
        <location evidence="2">Cell membrane</location>
        <topology evidence="2">Multi-pass membrane protein</topology>
    </subcellularLocation>
</comment>
<keyword evidence="7 17" id="KW-0812">Transmembrane</keyword>
<feature type="domain" description="Response regulatory" evidence="19">
    <location>
        <begin position="771"/>
        <end position="891"/>
    </location>
</feature>
<dbReference type="Gene3D" id="1.10.287.130">
    <property type="match status" value="1"/>
</dbReference>
<dbReference type="PROSITE" id="PS50109">
    <property type="entry name" value="HIS_KIN"/>
    <property type="match status" value="1"/>
</dbReference>
<dbReference type="Gene3D" id="3.30.565.10">
    <property type="entry name" value="Histidine kinase-like ATPase, C-terminal domain"/>
    <property type="match status" value="1"/>
</dbReference>
<dbReference type="InterPro" id="IPR003661">
    <property type="entry name" value="HisK_dim/P_dom"/>
</dbReference>
<evidence type="ECO:0000256" key="4">
    <source>
        <dbReference type="ARBA" id="ARBA00022475"/>
    </source>
</evidence>
<evidence type="ECO:0000256" key="5">
    <source>
        <dbReference type="ARBA" id="ARBA00022553"/>
    </source>
</evidence>
<keyword evidence="8" id="KW-0547">Nucleotide-binding</keyword>
<dbReference type="PANTHER" id="PTHR45339">
    <property type="entry name" value="HYBRID SIGNAL TRANSDUCTION HISTIDINE KINASE J"/>
    <property type="match status" value="1"/>
</dbReference>
<dbReference type="FunFam" id="1.10.287.130:FF:000003">
    <property type="entry name" value="Histidine kinase"/>
    <property type="match status" value="1"/>
</dbReference>
<dbReference type="CDD" id="cd17546">
    <property type="entry name" value="REC_hyHK_CKI1_RcsC-like"/>
    <property type="match status" value="2"/>
</dbReference>
<evidence type="ECO:0000259" key="19">
    <source>
        <dbReference type="PROSITE" id="PS50110"/>
    </source>
</evidence>
<evidence type="ECO:0000256" key="17">
    <source>
        <dbReference type="SAM" id="Phobius"/>
    </source>
</evidence>
<dbReference type="Gene3D" id="3.40.50.2300">
    <property type="match status" value="2"/>
</dbReference>
<dbReference type="InterPro" id="IPR036097">
    <property type="entry name" value="HisK_dim/P_sf"/>
</dbReference>
<feature type="domain" description="Histidine kinase" evidence="18">
    <location>
        <begin position="402"/>
        <end position="623"/>
    </location>
</feature>
<keyword evidence="11" id="KW-0067">ATP-binding</keyword>
<evidence type="ECO:0000256" key="14">
    <source>
        <dbReference type="ARBA" id="ARBA00023136"/>
    </source>
</evidence>
<keyword evidence="9" id="KW-0418">Kinase</keyword>
<dbReference type="Pfam" id="PF02518">
    <property type="entry name" value="HATPase_c"/>
    <property type="match status" value="1"/>
</dbReference>
<evidence type="ECO:0000256" key="1">
    <source>
        <dbReference type="ARBA" id="ARBA00000085"/>
    </source>
</evidence>
<dbReference type="Pfam" id="PF00512">
    <property type="entry name" value="HisKA"/>
    <property type="match status" value="1"/>
</dbReference>
<evidence type="ECO:0000256" key="6">
    <source>
        <dbReference type="ARBA" id="ARBA00022679"/>
    </source>
</evidence>
<evidence type="ECO:0000256" key="12">
    <source>
        <dbReference type="ARBA" id="ARBA00022989"/>
    </source>
</evidence>
<dbReference type="InterPro" id="IPR001789">
    <property type="entry name" value="Sig_transdc_resp-reg_receiver"/>
</dbReference>
<comment type="catalytic activity">
    <reaction evidence="1">
        <text>ATP + protein L-histidine = ADP + protein N-phospho-L-histidine.</text>
        <dbReference type="EC" id="2.7.13.3"/>
    </reaction>
</comment>
<gene>
    <name evidence="20" type="ORF">H735_05480</name>
</gene>
<dbReference type="GO" id="GO:0000155">
    <property type="term" value="F:phosphorelay sensor kinase activity"/>
    <property type="evidence" value="ECO:0007669"/>
    <property type="project" value="InterPro"/>
</dbReference>
<feature type="modified residue" description="4-aspartylphosphate" evidence="15">
    <location>
        <position position="820"/>
    </location>
</feature>
<dbReference type="InterPro" id="IPR003594">
    <property type="entry name" value="HATPase_dom"/>
</dbReference>
<dbReference type="InterPro" id="IPR011006">
    <property type="entry name" value="CheY-like_superfamily"/>
</dbReference>
<evidence type="ECO:0000256" key="10">
    <source>
        <dbReference type="ARBA" id="ARBA00022801"/>
    </source>
</evidence>
<organism evidence="20 21">
    <name type="scientific">Vibrio owensii CAIM 1854 = LMG 25443</name>
    <dbReference type="NCBI Taxonomy" id="1229493"/>
    <lineage>
        <taxon>Bacteria</taxon>
        <taxon>Pseudomonadati</taxon>
        <taxon>Pseudomonadota</taxon>
        <taxon>Gammaproteobacteria</taxon>
        <taxon>Vibrionales</taxon>
        <taxon>Vibrionaceae</taxon>
        <taxon>Vibrio</taxon>
    </lineage>
</organism>
<comment type="caution">
    <text evidence="20">The sequence shown here is derived from an EMBL/GenBank/DDBJ whole genome shotgun (WGS) entry which is preliminary data.</text>
</comment>
<name>A0A0C1VV55_9VIBR</name>
<feature type="modified residue" description="4-aspartylphosphate" evidence="15">
    <location>
        <position position="982"/>
    </location>
</feature>
<accession>A0A0C1VV55</accession>
<evidence type="ECO:0000256" key="15">
    <source>
        <dbReference type="PROSITE-ProRule" id="PRU00169"/>
    </source>
</evidence>
<dbReference type="EMBL" id="JPRD01000011">
    <property type="protein sequence ID" value="KIF53838.1"/>
    <property type="molecule type" value="Genomic_DNA"/>
</dbReference>
<keyword evidence="6" id="KW-0808">Transferase</keyword>
<proteinExistence type="predicted"/>
<dbReference type="PANTHER" id="PTHR45339:SF1">
    <property type="entry name" value="HYBRID SIGNAL TRANSDUCTION HISTIDINE KINASE J"/>
    <property type="match status" value="1"/>
</dbReference>
<evidence type="ECO:0000256" key="11">
    <source>
        <dbReference type="ARBA" id="ARBA00022840"/>
    </source>
</evidence>
<dbReference type="EC" id="2.7.13.3" evidence="3"/>
<dbReference type="CDD" id="cd16922">
    <property type="entry name" value="HATPase_EvgS-ArcB-TorS-like"/>
    <property type="match status" value="1"/>
</dbReference>
<evidence type="ECO:0000256" key="16">
    <source>
        <dbReference type="SAM" id="Coils"/>
    </source>
</evidence>
<dbReference type="AlphaFoldDB" id="A0A0C1VV55"/>
<sequence length="1052" mass="117834">MVGSFSWNNLSVKHKLFSLVFLPIVLLLFLAGQQVHRLSTQAQDLEKAQLFSDYMDSVSYLYNLPNNSEVSDKESEIKTVTQSLNNEAKNIFADNGVEMADLLASLEEASLSLATTTDMDERLDVAEWRADTYKQILLALEKVPFNDATSEIQAHLSALMQIEWLMFWSKEENRLSQYLIYSVEQNQFYDADISSEIESLVKNQQLFLERFVTLNANQQQVELLIETFTNEVFVLSQEFRSFLFNEEALSTLPEGEVAAGLTALNGRLALLKNVDNKMTEQLKADVDHAITTANQQRLMFIGIMSVITILVISLALRLVRKVTSNLQLVLEFLRRDSYSEESPLEELVKGKDELSKFAQEVERLSYEREQANIKLTQAKEDAERAKDDAIKASKAKSSFLANMSHEIRTPLNGVIGISEVLSDTSLTATQRDYVDTIETSSQLLLSLINDILDFSKIESGMLLISPHSTCVRESIYDIASIVSPKAKEKGIDLQVSISRNTPFRLMIDDHRLRQVVMNFMSNAVKFTEKGTMLLSVTTHSVSGSNAVMEFSVRDSGIGIDEQQQKKIFEPFAQEDDSTTRQFGGTGLGLAISTQLVELMGGKIQLESEKGQGSRFFFQLSPSVVQLDFDAKHAAANSQIWLVCEDAAMESTLRDELNFYRIAVHQSVTSLDALPTWINDKEHIIVIYAETRPNAAMESEDAFHRLETQNVRVCLIKHLQSDQFDFGESVSAMITQPLLGQRLVKALENCEAKFSQTAQRVAASATANTKNKILVVDDNTVNQKIAGLHVTKAGFTFDLAANGQEAVDMFKKNQYALILMDCMMPVMDGFEATEKIRQVEKEENRNYRIPIIALTASVVDDDIQKCFDVGMDDYVPKPFKANILKEKLTKAVDIPTVDSPDVVPTPISAAAKTRPADKPEEPAMNTLPSRSERILLVEDNTVNQKVASLLLSKAGYQFEIAENGQIAVDMFQQDNSFDIILMDCMMPVMDGFQATKEIRAYERVSGLPKTPIIALTASVVDDDIQRCYDSGMDAYVPKPVRKEKLLHQIESVI</sequence>
<dbReference type="SMART" id="SM00448">
    <property type="entry name" value="REC"/>
    <property type="match status" value="2"/>
</dbReference>
<keyword evidence="14 17" id="KW-0472">Membrane</keyword>
<evidence type="ECO:0000256" key="8">
    <source>
        <dbReference type="ARBA" id="ARBA00022741"/>
    </source>
</evidence>
<evidence type="ECO:0000256" key="13">
    <source>
        <dbReference type="ARBA" id="ARBA00023012"/>
    </source>
</evidence>
<dbReference type="Pfam" id="PF00072">
    <property type="entry name" value="Response_reg"/>
    <property type="match status" value="2"/>
</dbReference>
<dbReference type="SMART" id="SM00387">
    <property type="entry name" value="HATPase_c"/>
    <property type="match status" value="1"/>
</dbReference>
<evidence type="ECO:0000313" key="21">
    <source>
        <dbReference type="Proteomes" id="UP000031586"/>
    </source>
</evidence>
<dbReference type="GO" id="GO:0016787">
    <property type="term" value="F:hydrolase activity"/>
    <property type="evidence" value="ECO:0007669"/>
    <property type="project" value="UniProtKB-KW"/>
</dbReference>
<dbReference type="PROSITE" id="PS50110">
    <property type="entry name" value="RESPONSE_REGULATORY"/>
    <property type="match status" value="2"/>
</dbReference>
<evidence type="ECO:0000313" key="20">
    <source>
        <dbReference type="EMBL" id="KIF53838.1"/>
    </source>
</evidence>
<keyword evidence="16" id="KW-0175">Coiled coil</keyword>
<dbReference type="SMART" id="SM00388">
    <property type="entry name" value="HisKA"/>
    <property type="match status" value="1"/>
</dbReference>
<dbReference type="InterPro" id="IPR004358">
    <property type="entry name" value="Sig_transdc_His_kin-like_C"/>
</dbReference>
<evidence type="ECO:0000256" key="7">
    <source>
        <dbReference type="ARBA" id="ARBA00022692"/>
    </source>
</evidence>
<dbReference type="PATRIC" id="fig|1229493.5.peg.161"/>
<keyword evidence="5 15" id="KW-0597">Phosphoprotein</keyword>
<keyword evidence="4" id="KW-1003">Cell membrane</keyword>
<keyword evidence="12 17" id="KW-1133">Transmembrane helix</keyword>
<dbReference type="SUPFAM" id="SSF52172">
    <property type="entry name" value="CheY-like"/>
    <property type="match status" value="2"/>
</dbReference>
<feature type="coiled-coil region" evidence="16">
    <location>
        <begin position="354"/>
        <end position="395"/>
    </location>
</feature>
<dbReference type="GO" id="GO:0005886">
    <property type="term" value="C:plasma membrane"/>
    <property type="evidence" value="ECO:0007669"/>
    <property type="project" value="UniProtKB-SubCell"/>
</dbReference>
<dbReference type="CDD" id="cd00082">
    <property type="entry name" value="HisKA"/>
    <property type="match status" value="1"/>
</dbReference>
<feature type="domain" description="Response regulatory" evidence="19">
    <location>
        <begin position="932"/>
        <end position="1052"/>
    </location>
</feature>